<sequence>MSSRTVWIAVIVSVILLLALAIVFEFSPTGALSEIRASACRSMSTHTLPNANDTPIETLRPSAPTPSVPKRKFAYALLSYGNDYRNQICPAYVAAQAIRQADPDPDRPIIILRIAPLPQGIDPPLGDERVSIRYVKPAKSKGRYGWVETYSKFRIVEFEEFDAVALLDFDVMLRRPLTPLFELSQVTGNTIVAPRAYFIDQPYWMSGGPLVITPTSDLQSAFRGVLEEGGYFGPGEMDWFNKDPNVTDQVEAVSGFWTLLVGEFFPGDKIYKYWGSKLGLSPSMVYERAFLFHFIATWKPWSNGIGEAKGRVTPELRRAYREWNELRKVACPQMSDHVPGYRVE</sequence>
<comment type="caution">
    <text evidence="3">The sequence shown here is derived from an EMBL/GenBank/DDBJ whole genome shotgun (WGS) entry which is preliminary data.</text>
</comment>
<keyword evidence="2" id="KW-0732">Signal</keyword>
<dbReference type="Gene3D" id="3.90.550.10">
    <property type="entry name" value="Spore Coat Polysaccharide Biosynthesis Protein SpsA, Chain A"/>
    <property type="match status" value="1"/>
</dbReference>
<evidence type="ECO:0000313" key="4">
    <source>
        <dbReference type="Proteomes" id="UP000324585"/>
    </source>
</evidence>
<dbReference type="Proteomes" id="UP000324585">
    <property type="component" value="Unassembled WGS sequence"/>
</dbReference>
<dbReference type="SUPFAM" id="SSF53448">
    <property type="entry name" value="Nucleotide-diphospho-sugar transferases"/>
    <property type="match status" value="1"/>
</dbReference>
<dbReference type="EMBL" id="VRMN01000002">
    <property type="protein sequence ID" value="KAA8496546.1"/>
    <property type="molecule type" value="Genomic_DNA"/>
</dbReference>
<dbReference type="InterPro" id="IPR029044">
    <property type="entry name" value="Nucleotide-diphossugar_trans"/>
</dbReference>
<dbReference type="AlphaFoldDB" id="A0A5J4YZ06"/>
<name>A0A5J4YZ06_PORPP</name>
<evidence type="ECO:0000313" key="3">
    <source>
        <dbReference type="EMBL" id="KAA8496546.1"/>
    </source>
</evidence>
<evidence type="ECO:0000256" key="1">
    <source>
        <dbReference type="SAM" id="MobiDB-lite"/>
    </source>
</evidence>
<dbReference type="OrthoDB" id="411556at2759"/>
<feature type="signal peptide" evidence="2">
    <location>
        <begin position="1"/>
        <end position="21"/>
    </location>
</feature>
<organism evidence="3 4">
    <name type="scientific">Porphyridium purpureum</name>
    <name type="common">Red alga</name>
    <name type="synonym">Porphyridium cruentum</name>
    <dbReference type="NCBI Taxonomy" id="35688"/>
    <lineage>
        <taxon>Eukaryota</taxon>
        <taxon>Rhodophyta</taxon>
        <taxon>Bangiophyceae</taxon>
        <taxon>Porphyridiales</taxon>
        <taxon>Porphyridiaceae</taxon>
        <taxon>Porphyridium</taxon>
    </lineage>
</organism>
<reference evidence="4" key="1">
    <citation type="journal article" date="2019" name="Nat. Commun.">
        <title>Expansion of phycobilisome linker gene families in mesophilic red algae.</title>
        <authorList>
            <person name="Lee J."/>
            <person name="Kim D."/>
            <person name="Bhattacharya D."/>
            <person name="Yoon H.S."/>
        </authorList>
    </citation>
    <scope>NUCLEOTIDE SEQUENCE [LARGE SCALE GENOMIC DNA]</scope>
    <source>
        <strain evidence="4">CCMP 1328</strain>
    </source>
</reference>
<protein>
    <submittedName>
        <fullName evidence="3">Uncharacterized protein</fullName>
    </submittedName>
</protein>
<gene>
    <name evidence="3" type="ORF">FVE85_0275</name>
</gene>
<evidence type="ECO:0000256" key="2">
    <source>
        <dbReference type="SAM" id="SignalP"/>
    </source>
</evidence>
<feature type="region of interest" description="Disordered" evidence="1">
    <location>
        <begin position="46"/>
        <end position="65"/>
    </location>
</feature>
<keyword evidence="4" id="KW-1185">Reference proteome</keyword>
<feature type="compositionally biased region" description="Polar residues" evidence="1">
    <location>
        <begin position="46"/>
        <end position="55"/>
    </location>
</feature>
<proteinExistence type="predicted"/>
<accession>A0A5J4YZ06</accession>
<feature type="chain" id="PRO_5023897877" evidence="2">
    <location>
        <begin position="22"/>
        <end position="344"/>
    </location>
</feature>